<dbReference type="InterPro" id="IPR053151">
    <property type="entry name" value="RNase_H-like"/>
</dbReference>
<dbReference type="AlphaFoldDB" id="A0A8X8WSH0"/>
<dbReference type="GO" id="GO:0004523">
    <property type="term" value="F:RNA-DNA hybrid ribonuclease activity"/>
    <property type="evidence" value="ECO:0007669"/>
    <property type="project" value="InterPro"/>
</dbReference>
<feature type="domain" description="RNase H type-1" evidence="1">
    <location>
        <begin position="31"/>
        <end position="147"/>
    </location>
</feature>
<dbReference type="InterPro" id="IPR002156">
    <property type="entry name" value="RNaseH_domain"/>
</dbReference>
<accession>A0A8X8WSH0</accession>
<organism evidence="2">
    <name type="scientific">Salvia splendens</name>
    <name type="common">Scarlet sage</name>
    <dbReference type="NCBI Taxonomy" id="180675"/>
    <lineage>
        <taxon>Eukaryota</taxon>
        <taxon>Viridiplantae</taxon>
        <taxon>Streptophyta</taxon>
        <taxon>Embryophyta</taxon>
        <taxon>Tracheophyta</taxon>
        <taxon>Spermatophyta</taxon>
        <taxon>Magnoliopsida</taxon>
        <taxon>eudicotyledons</taxon>
        <taxon>Gunneridae</taxon>
        <taxon>Pentapetalae</taxon>
        <taxon>asterids</taxon>
        <taxon>lamiids</taxon>
        <taxon>Lamiales</taxon>
        <taxon>Lamiaceae</taxon>
        <taxon>Nepetoideae</taxon>
        <taxon>Mentheae</taxon>
        <taxon>Salviinae</taxon>
        <taxon>Salvia</taxon>
        <taxon>Salvia subgen. Calosphace</taxon>
        <taxon>core Calosphace</taxon>
    </lineage>
</organism>
<evidence type="ECO:0000313" key="3">
    <source>
        <dbReference type="Proteomes" id="UP000298416"/>
    </source>
</evidence>
<dbReference type="Gene3D" id="3.30.420.10">
    <property type="entry name" value="Ribonuclease H-like superfamily/Ribonuclease H"/>
    <property type="match status" value="1"/>
</dbReference>
<reference evidence="2" key="2">
    <citation type="submission" date="2020-08" db="EMBL/GenBank/DDBJ databases">
        <title>Plant Genome Project.</title>
        <authorList>
            <person name="Zhang R.-G."/>
        </authorList>
    </citation>
    <scope>NUCLEOTIDE SEQUENCE</scope>
    <source>
        <strain evidence="2">Huo1</strain>
        <tissue evidence="2">Leaf</tissue>
    </source>
</reference>
<dbReference type="EMBL" id="PNBA02000015">
    <property type="protein sequence ID" value="KAG6399695.1"/>
    <property type="molecule type" value="Genomic_DNA"/>
</dbReference>
<gene>
    <name evidence="2" type="ORF">SASPL_141176</name>
</gene>
<dbReference type="Pfam" id="PF13456">
    <property type="entry name" value="RVT_3"/>
    <property type="match status" value="1"/>
</dbReference>
<protein>
    <recommendedName>
        <fullName evidence="1">RNase H type-1 domain-containing protein</fullName>
    </recommendedName>
</protein>
<dbReference type="SUPFAM" id="SSF53098">
    <property type="entry name" value="Ribonuclease H-like"/>
    <property type="match status" value="1"/>
</dbReference>
<dbReference type="Proteomes" id="UP000298416">
    <property type="component" value="Unassembled WGS sequence"/>
</dbReference>
<dbReference type="GO" id="GO:0003676">
    <property type="term" value="F:nucleic acid binding"/>
    <property type="evidence" value="ECO:0007669"/>
    <property type="project" value="InterPro"/>
</dbReference>
<comment type="caution">
    <text evidence="2">The sequence shown here is derived from an EMBL/GenBank/DDBJ whole genome shotgun (WGS) entry which is preliminary data.</text>
</comment>
<dbReference type="PANTHER" id="PTHR47723">
    <property type="entry name" value="OS05G0353850 PROTEIN"/>
    <property type="match status" value="1"/>
</dbReference>
<evidence type="ECO:0000259" key="1">
    <source>
        <dbReference type="Pfam" id="PF13456"/>
    </source>
</evidence>
<evidence type="ECO:0000313" key="2">
    <source>
        <dbReference type="EMBL" id="KAG6399695.1"/>
    </source>
</evidence>
<dbReference type="CDD" id="cd06222">
    <property type="entry name" value="RNase_H_like"/>
    <property type="match status" value="1"/>
</dbReference>
<keyword evidence="3" id="KW-1185">Reference proteome</keyword>
<dbReference type="InterPro" id="IPR044730">
    <property type="entry name" value="RNase_H-like_dom_plant"/>
</dbReference>
<reference evidence="2" key="1">
    <citation type="submission" date="2018-01" db="EMBL/GenBank/DDBJ databases">
        <authorList>
            <person name="Mao J.F."/>
        </authorList>
    </citation>
    <scope>NUCLEOTIDE SEQUENCE</scope>
    <source>
        <strain evidence="2">Huo1</strain>
        <tissue evidence="2">Leaf</tissue>
    </source>
</reference>
<name>A0A8X8WSH0_SALSN</name>
<sequence length="184" mass="21003">MFNITSWKEKPRKQIKLIRWIPPDTSWLKLNVDGVWNNEGAGAGGILRDEDGNLICGYKSNIMANSRKDAILQAVCLGLNMEVGRGRRIWIEIGDQGTAETLLARKYDAAELRHRTTEVRNVLKRLNVKITHTPREGNKIANQLAHQGGKLKQFELIDQHSAPHLIKSMVRMEQLGLPNFQFRR</sequence>
<proteinExistence type="predicted"/>
<dbReference type="InterPro" id="IPR036397">
    <property type="entry name" value="RNaseH_sf"/>
</dbReference>
<dbReference type="InterPro" id="IPR012337">
    <property type="entry name" value="RNaseH-like_sf"/>
</dbReference>
<dbReference type="PANTHER" id="PTHR47723:SF19">
    <property type="entry name" value="POLYNUCLEOTIDYL TRANSFERASE, RIBONUCLEASE H-LIKE SUPERFAMILY PROTEIN"/>
    <property type="match status" value="1"/>
</dbReference>